<organism evidence="2 3">
    <name type="scientific">Populibacterium corticicola</name>
    <dbReference type="NCBI Taxonomy" id="1812826"/>
    <lineage>
        <taxon>Bacteria</taxon>
        <taxon>Bacillati</taxon>
        <taxon>Actinomycetota</taxon>
        <taxon>Actinomycetes</taxon>
        <taxon>Micrococcales</taxon>
        <taxon>Jonesiaceae</taxon>
        <taxon>Populibacterium</taxon>
    </lineage>
</organism>
<feature type="domain" description="Helix-turn-helix" evidence="1">
    <location>
        <begin position="10"/>
        <end position="63"/>
    </location>
</feature>
<protein>
    <submittedName>
        <fullName evidence="2">Helix-turn-helix domain-containing protein</fullName>
    </submittedName>
</protein>
<evidence type="ECO:0000313" key="3">
    <source>
        <dbReference type="Proteomes" id="UP001597391"/>
    </source>
</evidence>
<dbReference type="InterPro" id="IPR010093">
    <property type="entry name" value="SinI_DNA-bd"/>
</dbReference>
<keyword evidence="3" id="KW-1185">Reference proteome</keyword>
<comment type="caution">
    <text evidence="2">The sequence shown here is derived from an EMBL/GenBank/DDBJ whole genome shotgun (WGS) entry which is preliminary data.</text>
</comment>
<evidence type="ECO:0000259" key="1">
    <source>
        <dbReference type="Pfam" id="PF12728"/>
    </source>
</evidence>
<gene>
    <name evidence="2" type="ORF">ACFSYH_02075</name>
</gene>
<name>A0ABW5XC97_9MICO</name>
<dbReference type="InterPro" id="IPR041657">
    <property type="entry name" value="HTH_17"/>
</dbReference>
<dbReference type="Pfam" id="PF12728">
    <property type="entry name" value="HTH_17"/>
    <property type="match status" value="1"/>
</dbReference>
<evidence type="ECO:0000313" key="2">
    <source>
        <dbReference type="EMBL" id="MFD2839359.1"/>
    </source>
</evidence>
<dbReference type="NCBIfam" id="TIGR01764">
    <property type="entry name" value="excise"/>
    <property type="match status" value="1"/>
</dbReference>
<sequence>MSQTAQHSELLSVVKVAEILGCSKSHVYRLIADRQLPSLNIGLGTRAKTRIPRVNVEKYIDERLTTPTKK</sequence>
<proteinExistence type="predicted"/>
<dbReference type="Proteomes" id="UP001597391">
    <property type="component" value="Unassembled WGS sequence"/>
</dbReference>
<dbReference type="RefSeq" id="WP_377464817.1">
    <property type="nucleotide sequence ID" value="NZ_JBHUOP010000001.1"/>
</dbReference>
<dbReference type="EMBL" id="JBHUOP010000001">
    <property type="protein sequence ID" value="MFD2839359.1"/>
    <property type="molecule type" value="Genomic_DNA"/>
</dbReference>
<accession>A0ABW5XC97</accession>
<reference evidence="3" key="1">
    <citation type="journal article" date="2019" name="Int. J. Syst. Evol. Microbiol.">
        <title>The Global Catalogue of Microorganisms (GCM) 10K type strain sequencing project: providing services to taxonomists for standard genome sequencing and annotation.</title>
        <authorList>
            <consortium name="The Broad Institute Genomics Platform"/>
            <consortium name="The Broad Institute Genome Sequencing Center for Infectious Disease"/>
            <person name="Wu L."/>
            <person name="Ma J."/>
        </authorList>
    </citation>
    <scope>NUCLEOTIDE SEQUENCE [LARGE SCALE GENOMIC DNA]</scope>
    <source>
        <strain evidence="3">KCTC 33576</strain>
    </source>
</reference>